<gene>
    <name evidence="3" type="ORF">KDAU_72620</name>
</gene>
<organism evidence="3 4">
    <name type="scientific">Dictyobacter aurantiacus</name>
    <dbReference type="NCBI Taxonomy" id="1936993"/>
    <lineage>
        <taxon>Bacteria</taxon>
        <taxon>Bacillati</taxon>
        <taxon>Chloroflexota</taxon>
        <taxon>Ktedonobacteria</taxon>
        <taxon>Ktedonobacterales</taxon>
        <taxon>Dictyobacteraceae</taxon>
        <taxon>Dictyobacter</taxon>
    </lineage>
</organism>
<dbReference type="PANTHER" id="PTHR43244">
    <property type="match status" value="1"/>
</dbReference>
<dbReference type="GO" id="GO:0016705">
    <property type="term" value="F:oxidoreductase activity, acting on paired donors, with incorporation or reduction of molecular oxygen"/>
    <property type="evidence" value="ECO:0007669"/>
    <property type="project" value="InterPro"/>
</dbReference>
<dbReference type="InterPro" id="IPR050564">
    <property type="entry name" value="F420-G6PD/mer"/>
</dbReference>
<proteinExistence type="predicted"/>
<name>A0A401ZSU2_9CHLR</name>
<dbReference type="InterPro" id="IPR011251">
    <property type="entry name" value="Luciferase-like_dom"/>
</dbReference>
<dbReference type="InterPro" id="IPR036661">
    <property type="entry name" value="Luciferase-like_sf"/>
</dbReference>
<dbReference type="EMBL" id="BIFQ01000002">
    <property type="protein sequence ID" value="GCE09933.1"/>
    <property type="molecule type" value="Genomic_DNA"/>
</dbReference>
<dbReference type="PANTHER" id="PTHR43244:SF1">
    <property type="entry name" value="5,10-METHYLENETETRAHYDROMETHANOPTERIN REDUCTASE"/>
    <property type="match status" value="1"/>
</dbReference>
<dbReference type="CDD" id="cd01097">
    <property type="entry name" value="Tetrahydromethanopterin_reductase"/>
    <property type="match status" value="1"/>
</dbReference>
<dbReference type="Proteomes" id="UP000287224">
    <property type="component" value="Unassembled WGS sequence"/>
</dbReference>
<dbReference type="Pfam" id="PF00296">
    <property type="entry name" value="Bac_luciferase"/>
    <property type="match status" value="1"/>
</dbReference>
<keyword evidence="1" id="KW-0560">Oxidoreductase</keyword>
<evidence type="ECO:0000259" key="2">
    <source>
        <dbReference type="Pfam" id="PF00296"/>
    </source>
</evidence>
<keyword evidence="4" id="KW-1185">Reference proteome</keyword>
<dbReference type="Gene3D" id="3.20.20.30">
    <property type="entry name" value="Luciferase-like domain"/>
    <property type="match status" value="1"/>
</dbReference>
<dbReference type="AlphaFoldDB" id="A0A401ZSU2"/>
<protein>
    <submittedName>
        <fullName evidence="3">LLM class F420-dependent oxidoreductase</fullName>
    </submittedName>
</protein>
<dbReference type="OrthoDB" id="3284378at2"/>
<dbReference type="SUPFAM" id="SSF51679">
    <property type="entry name" value="Bacterial luciferase-like"/>
    <property type="match status" value="1"/>
</dbReference>
<evidence type="ECO:0000313" key="4">
    <source>
        <dbReference type="Proteomes" id="UP000287224"/>
    </source>
</evidence>
<feature type="domain" description="Luciferase-like" evidence="2">
    <location>
        <begin position="17"/>
        <end position="289"/>
    </location>
</feature>
<sequence length="313" mass="34264">MTTFPVSVVIFPPTTQKVLQGIKEAEEAGIPRAWVPSWPVGPDGFSIVAAAAVQTNKIELATGIAITYPTHPLARANQALVMGELAPHRFRLGIGASHKPAIEGTYGLKFGKPLSHTREYIAVLRGMLWEGRVDLDGEYYQVHAELPAGVTPPRTPIVVAALRRNMLHLAGEMADGAMLIWSPPSYVRSVAIPTMEEGARQTNRPRPPLSVSAPIVLTKDFGIVRKIAQSAFAVYSSFPTYHQLFKEAGYPLNADNTLTDELIHELFLYGDENTIRQRLYALHEAGADEIATTINPHDPSRSHHTILEILASL</sequence>
<accession>A0A401ZSU2</accession>
<evidence type="ECO:0000313" key="3">
    <source>
        <dbReference type="EMBL" id="GCE09933.1"/>
    </source>
</evidence>
<reference evidence="4" key="1">
    <citation type="submission" date="2018-12" db="EMBL/GenBank/DDBJ databases">
        <title>Tengunoibacter tsumagoiensis gen. nov., sp. nov., Dictyobacter kobayashii sp. nov., D. alpinus sp. nov., and D. joshuensis sp. nov. and description of Dictyobacteraceae fam. nov. within the order Ktedonobacterales isolated from Tengu-no-mugimeshi.</title>
        <authorList>
            <person name="Wang C.M."/>
            <person name="Zheng Y."/>
            <person name="Sakai Y."/>
            <person name="Toyoda A."/>
            <person name="Minakuchi Y."/>
            <person name="Abe K."/>
            <person name="Yokota A."/>
            <person name="Yabe S."/>
        </authorList>
    </citation>
    <scope>NUCLEOTIDE SEQUENCE [LARGE SCALE GENOMIC DNA]</scope>
    <source>
        <strain evidence="4">S-27</strain>
    </source>
</reference>
<dbReference type="RefSeq" id="WP_126602810.1">
    <property type="nucleotide sequence ID" value="NZ_BIFQ01000002.1"/>
</dbReference>
<evidence type="ECO:0000256" key="1">
    <source>
        <dbReference type="ARBA" id="ARBA00023002"/>
    </source>
</evidence>
<comment type="caution">
    <text evidence="3">The sequence shown here is derived from an EMBL/GenBank/DDBJ whole genome shotgun (WGS) entry which is preliminary data.</text>
</comment>